<reference evidence="5" key="1">
    <citation type="journal article" date="2020" name="Fungal Divers.">
        <title>Resolving the Mortierellaceae phylogeny through synthesis of multi-gene phylogenetics and phylogenomics.</title>
        <authorList>
            <person name="Vandepol N."/>
            <person name="Liber J."/>
            <person name="Desiro A."/>
            <person name="Na H."/>
            <person name="Kennedy M."/>
            <person name="Barry K."/>
            <person name="Grigoriev I.V."/>
            <person name="Miller A.N."/>
            <person name="O'Donnell K."/>
            <person name="Stajich J.E."/>
            <person name="Bonito G."/>
        </authorList>
    </citation>
    <scope>NUCLEOTIDE SEQUENCE</scope>
    <source>
        <strain evidence="5">NVP1</strain>
    </source>
</reference>
<sequence length="444" mass="48004">MLLSELILHSEKQVPSIRFALTVADLAPLTDPVHPVHPNELGGIDKICQGLCVDPTIGLYSDEADEHSIGKKTDGVKFSARRKAFGSNTLAIEGPHVTVPKITLFILGVHLICSLTFLASKRYYNAEDTSRSGQARNGALFIGLLLASISGILGVVALIGLWELRSAKKMEEARKREESGQRGVAVVLRDACEQQVDVDEIQVGDVLMLLPGGDVPVDGIVLKSHGLACDESGAISEPEIKPTRDLHEGGHLVSGTMVLSGSGSMLVTAVGSNLLANKTRDSEDGRGLRERMMVQHAPTMCVAMTTTLFVVSFSRYFVMSIHNGSLPPVHDILADLFKIAVQISGIILDSLVDSLLMCGLCLAAYVFVQLRKRMSVTEVLFKEYRRILAIGVALLCLAVSKNILETSMGTTFQKTPTDATTLVYNRAEQRTLASYVIGIVMFCL</sequence>
<evidence type="ECO:0000313" key="6">
    <source>
        <dbReference type="Proteomes" id="UP000696485"/>
    </source>
</evidence>
<dbReference type="PANTHER" id="PTHR24093:SF369">
    <property type="entry name" value="CALCIUM-TRANSPORTING ATPASE"/>
    <property type="match status" value="1"/>
</dbReference>
<dbReference type="SUPFAM" id="SSF81653">
    <property type="entry name" value="Calcium ATPase, transduction domain A"/>
    <property type="match status" value="1"/>
</dbReference>
<comment type="subcellular location">
    <subcellularLocation>
        <location evidence="1">Endomembrane system</location>
        <topology evidence="1">Multi-pass membrane protein</topology>
    </subcellularLocation>
</comment>
<accession>A0A9P5VHF0</accession>
<dbReference type="AlphaFoldDB" id="A0A9P5VHF0"/>
<keyword evidence="6" id="KW-1185">Reference proteome</keyword>
<feature type="transmembrane region" description="Helical" evidence="3">
    <location>
        <begin position="297"/>
        <end position="319"/>
    </location>
</feature>
<feature type="transmembrane region" description="Helical" evidence="3">
    <location>
        <begin position="252"/>
        <end position="276"/>
    </location>
</feature>
<dbReference type="InterPro" id="IPR059000">
    <property type="entry name" value="ATPase_P-type_domA"/>
</dbReference>
<evidence type="ECO:0000256" key="2">
    <source>
        <dbReference type="ARBA" id="ARBA00022842"/>
    </source>
</evidence>
<dbReference type="GO" id="GO:0005886">
    <property type="term" value="C:plasma membrane"/>
    <property type="evidence" value="ECO:0007669"/>
    <property type="project" value="TreeGrafter"/>
</dbReference>
<feature type="transmembrane region" description="Helical" evidence="3">
    <location>
        <begin position="339"/>
        <end position="367"/>
    </location>
</feature>
<evidence type="ECO:0000313" key="5">
    <source>
        <dbReference type="EMBL" id="KAF9324134.1"/>
    </source>
</evidence>
<protein>
    <recommendedName>
        <fullName evidence="4">P-type ATPase A domain-containing protein</fullName>
    </recommendedName>
</protein>
<feature type="transmembrane region" description="Helical" evidence="3">
    <location>
        <begin position="140"/>
        <end position="162"/>
    </location>
</feature>
<comment type="caution">
    <text evidence="5">The sequence shown here is derived from an EMBL/GenBank/DDBJ whole genome shotgun (WGS) entry which is preliminary data.</text>
</comment>
<dbReference type="Gene3D" id="2.70.150.10">
    <property type="entry name" value="Calcium-transporting ATPase, cytoplasmic transduction domain A"/>
    <property type="match status" value="1"/>
</dbReference>
<feature type="domain" description="P-type ATPase A" evidence="4">
    <location>
        <begin position="185"/>
        <end position="277"/>
    </location>
</feature>
<gene>
    <name evidence="5" type="ORF">BG006_000826</name>
</gene>
<name>A0A9P5VHF0_9FUNG</name>
<dbReference type="PANTHER" id="PTHR24093">
    <property type="entry name" value="CATION TRANSPORTING ATPASE"/>
    <property type="match status" value="1"/>
</dbReference>
<evidence type="ECO:0000256" key="1">
    <source>
        <dbReference type="ARBA" id="ARBA00004127"/>
    </source>
</evidence>
<evidence type="ECO:0000256" key="3">
    <source>
        <dbReference type="SAM" id="Phobius"/>
    </source>
</evidence>
<feature type="transmembrane region" description="Helical" evidence="3">
    <location>
        <begin position="102"/>
        <end position="119"/>
    </location>
</feature>
<dbReference type="GO" id="GO:0005388">
    <property type="term" value="F:P-type calcium transporter activity"/>
    <property type="evidence" value="ECO:0007669"/>
    <property type="project" value="TreeGrafter"/>
</dbReference>
<keyword evidence="3" id="KW-0472">Membrane</keyword>
<evidence type="ECO:0000259" key="4">
    <source>
        <dbReference type="Pfam" id="PF00122"/>
    </source>
</evidence>
<dbReference type="EMBL" id="JAAAUY010001147">
    <property type="protein sequence ID" value="KAF9324134.1"/>
    <property type="molecule type" value="Genomic_DNA"/>
</dbReference>
<organism evidence="5 6">
    <name type="scientific">Podila minutissima</name>
    <dbReference type="NCBI Taxonomy" id="64525"/>
    <lineage>
        <taxon>Eukaryota</taxon>
        <taxon>Fungi</taxon>
        <taxon>Fungi incertae sedis</taxon>
        <taxon>Mucoromycota</taxon>
        <taxon>Mortierellomycotina</taxon>
        <taxon>Mortierellomycetes</taxon>
        <taxon>Mortierellales</taxon>
        <taxon>Mortierellaceae</taxon>
        <taxon>Podila</taxon>
    </lineage>
</organism>
<keyword evidence="2" id="KW-0460">Magnesium</keyword>
<dbReference type="Pfam" id="PF00122">
    <property type="entry name" value="E1-E2_ATPase"/>
    <property type="match status" value="1"/>
</dbReference>
<keyword evidence="3" id="KW-0812">Transmembrane</keyword>
<feature type="transmembrane region" description="Helical" evidence="3">
    <location>
        <begin position="387"/>
        <end position="404"/>
    </location>
</feature>
<proteinExistence type="predicted"/>
<dbReference type="GO" id="GO:0012505">
    <property type="term" value="C:endomembrane system"/>
    <property type="evidence" value="ECO:0007669"/>
    <property type="project" value="UniProtKB-SubCell"/>
</dbReference>
<dbReference type="InterPro" id="IPR008250">
    <property type="entry name" value="ATPase_P-typ_transduc_dom_A_sf"/>
</dbReference>
<dbReference type="Proteomes" id="UP000696485">
    <property type="component" value="Unassembled WGS sequence"/>
</dbReference>
<keyword evidence="3" id="KW-1133">Transmembrane helix</keyword>